<dbReference type="SUPFAM" id="SSF140566">
    <property type="entry name" value="FlgN-like"/>
    <property type="match status" value="1"/>
</dbReference>
<proteinExistence type="predicted"/>
<dbReference type="InterPro" id="IPR036679">
    <property type="entry name" value="FlgN-like_sf"/>
</dbReference>
<dbReference type="InterPro" id="IPR007809">
    <property type="entry name" value="FlgN-like"/>
</dbReference>
<comment type="caution">
    <text evidence="2">The sequence shown here is derived from an EMBL/GenBank/DDBJ whole genome shotgun (WGS) entry which is preliminary data.</text>
</comment>
<sequence length="179" mass="21300">MNLKTRLRKVQEEKMEEIKKLVRVLRKQLSLYESLSKLCKREEKAIVEGDLKKLEEIVGEEEKIFIQMRIWERLRVNLVNSLTKKLSLSQKASLSEIVEKIREKNLPSSHLEELRQKIISKIEEINRTNRRNITLLEYSIKLIDEYFHRLAGMKSTSTYNLKGKAYIEEQTRKLLNKIS</sequence>
<keyword evidence="2" id="KW-0966">Cell projection</keyword>
<dbReference type="GO" id="GO:0044780">
    <property type="term" value="P:bacterial-type flagellum assembly"/>
    <property type="evidence" value="ECO:0007669"/>
    <property type="project" value="InterPro"/>
</dbReference>
<dbReference type="Gene3D" id="1.20.58.300">
    <property type="entry name" value="FlgN-like"/>
    <property type="match status" value="1"/>
</dbReference>
<keyword evidence="2" id="KW-0969">Cilium</keyword>
<protein>
    <submittedName>
        <fullName evidence="2">Flagellar protein FlgN</fullName>
    </submittedName>
</protein>
<keyword evidence="2" id="KW-0282">Flagellum</keyword>
<name>A0A7V5LZC7_UNCAE</name>
<evidence type="ECO:0000313" key="2">
    <source>
        <dbReference type="EMBL" id="HHF98430.1"/>
    </source>
</evidence>
<dbReference type="EMBL" id="DRTT01000089">
    <property type="protein sequence ID" value="HHF98430.1"/>
    <property type="molecule type" value="Genomic_DNA"/>
</dbReference>
<reference evidence="2" key="1">
    <citation type="journal article" date="2020" name="mSystems">
        <title>Genome- and Community-Level Interaction Insights into Carbon Utilization and Element Cycling Functions of Hydrothermarchaeota in Hydrothermal Sediment.</title>
        <authorList>
            <person name="Zhou Z."/>
            <person name="Liu Y."/>
            <person name="Xu W."/>
            <person name="Pan J."/>
            <person name="Luo Z.H."/>
            <person name="Li M."/>
        </authorList>
    </citation>
    <scope>NUCLEOTIDE SEQUENCE [LARGE SCALE GENOMIC DNA]</scope>
    <source>
        <strain evidence="2">HyVt-92</strain>
    </source>
</reference>
<dbReference type="Proteomes" id="UP000886070">
    <property type="component" value="Unassembled WGS sequence"/>
</dbReference>
<keyword evidence="1" id="KW-1005">Bacterial flagellum biogenesis</keyword>
<dbReference type="Pfam" id="PF05130">
    <property type="entry name" value="FlgN"/>
    <property type="match status" value="1"/>
</dbReference>
<evidence type="ECO:0000256" key="1">
    <source>
        <dbReference type="ARBA" id="ARBA00022795"/>
    </source>
</evidence>
<gene>
    <name evidence="2" type="ORF">ENL39_02965</name>
</gene>
<organism evidence="2">
    <name type="scientific">Aerophobetes bacterium</name>
    <dbReference type="NCBI Taxonomy" id="2030807"/>
    <lineage>
        <taxon>Bacteria</taxon>
        <taxon>Candidatus Aerophobota</taxon>
    </lineage>
</organism>
<dbReference type="AlphaFoldDB" id="A0A7V5LZC7"/>
<accession>A0A7V5LZC7</accession>